<keyword evidence="3" id="KW-1185">Reference proteome</keyword>
<comment type="caution">
    <text evidence="2">The sequence shown here is derived from an EMBL/GenBank/DDBJ whole genome shotgun (WGS) entry which is preliminary data.</text>
</comment>
<name>A0A423U007_PENVA</name>
<dbReference type="AlphaFoldDB" id="A0A423U007"/>
<sequence length="403" mass="44240">MKQLQSRAQLSLARDVDRENPGSHAHPFSEVAFPRGDERGGGSSLRAPRASEEKQGAGGAGRQRNAGRKTPSADLDGGGKEARKQEARKKLTRVPPRGSGRKNRGRNSKKAESERSGSARGSETKPSKDKGNMKRQRSGTAKKEKQEKEMKEKKNDKVFKENKNSDGRKRQGKRVKTMRKHPQDGGSGHAEGKKRTEKRVGATNKQNDKCVTKEKCTLAGGKCRTAEFVEKKPEKCTNQVERGCGKTCTCCLKSGVCKKRYARSKCLNAGGKAKLIGSCKGKSKTKWAFGSECACCLPCKASEQCQGAKGRCGLECEHGEWEGVKCSGRKKGCKCCKRKKDADLESPFVRKNKCVKKFILKKCSKRGGKLKLMSAPFLPEVGHLHPPTRSILTFYGSYQKLTG</sequence>
<feature type="compositionally biased region" description="Basic and acidic residues" evidence="1">
    <location>
        <begin position="190"/>
        <end position="204"/>
    </location>
</feature>
<feature type="compositionally biased region" description="Basic and acidic residues" evidence="1">
    <location>
        <begin position="77"/>
        <end position="89"/>
    </location>
</feature>
<reference evidence="2 3" key="1">
    <citation type="submission" date="2018-04" db="EMBL/GenBank/DDBJ databases">
        <authorList>
            <person name="Zhang X."/>
            <person name="Yuan J."/>
            <person name="Li F."/>
            <person name="Xiang J."/>
        </authorList>
    </citation>
    <scope>NUCLEOTIDE SEQUENCE [LARGE SCALE GENOMIC DNA]</scope>
    <source>
        <tissue evidence="2">Muscle</tissue>
    </source>
</reference>
<dbReference type="OrthoDB" id="6373008at2759"/>
<dbReference type="Proteomes" id="UP000283509">
    <property type="component" value="Unassembled WGS sequence"/>
</dbReference>
<proteinExistence type="predicted"/>
<feature type="region of interest" description="Disordered" evidence="1">
    <location>
        <begin position="1"/>
        <end position="204"/>
    </location>
</feature>
<accession>A0A423U007</accession>
<feature type="compositionally biased region" description="Basic residues" evidence="1">
    <location>
        <begin position="170"/>
        <end position="180"/>
    </location>
</feature>
<feature type="compositionally biased region" description="Basic and acidic residues" evidence="1">
    <location>
        <begin position="141"/>
        <end position="169"/>
    </location>
</feature>
<feature type="compositionally biased region" description="Basic residues" evidence="1">
    <location>
        <begin position="99"/>
        <end position="108"/>
    </location>
</feature>
<organism evidence="2 3">
    <name type="scientific">Penaeus vannamei</name>
    <name type="common">Whiteleg shrimp</name>
    <name type="synonym">Litopenaeus vannamei</name>
    <dbReference type="NCBI Taxonomy" id="6689"/>
    <lineage>
        <taxon>Eukaryota</taxon>
        <taxon>Metazoa</taxon>
        <taxon>Ecdysozoa</taxon>
        <taxon>Arthropoda</taxon>
        <taxon>Crustacea</taxon>
        <taxon>Multicrustacea</taxon>
        <taxon>Malacostraca</taxon>
        <taxon>Eumalacostraca</taxon>
        <taxon>Eucarida</taxon>
        <taxon>Decapoda</taxon>
        <taxon>Dendrobranchiata</taxon>
        <taxon>Penaeoidea</taxon>
        <taxon>Penaeidae</taxon>
        <taxon>Penaeus</taxon>
    </lineage>
</organism>
<dbReference type="EMBL" id="QCYY01000893">
    <property type="protein sequence ID" value="ROT82039.1"/>
    <property type="molecule type" value="Genomic_DNA"/>
</dbReference>
<gene>
    <name evidence="2" type="ORF">C7M84_024800</name>
</gene>
<evidence type="ECO:0000256" key="1">
    <source>
        <dbReference type="SAM" id="MobiDB-lite"/>
    </source>
</evidence>
<feature type="compositionally biased region" description="Basic and acidic residues" evidence="1">
    <location>
        <begin position="109"/>
        <end position="132"/>
    </location>
</feature>
<reference evidence="2 3" key="2">
    <citation type="submission" date="2019-01" db="EMBL/GenBank/DDBJ databases">
        <title>The decoding of complex shrimp genome reveals the adaptation for benthos swimmer, frequently molting mechanism and breeding impact on genome.</title>
        <authorList>
            <person name="Sun Y."/>
            <person name="Gao Y."/>
            <person name="Yu Y."/>
        </authorList>
    </citation>
    <scope>NUCLEOTIDE SEQUENCE [LARGE SCALE GENOMIC DNA]</scope>
    <source>
        <tissue evidence="2">Muscle</tissue>
    </source>
</reference>
<evidence type="ECO:0000313" key="2">
    <source>
        <dbReference type="EMBL" id="ROT82039.1"/>
    </source>
</evidence>
<evidence type="ECO:0000313" key="3">
    <source>
        <dbReference type="Proteomes" id="UP000283509"/>
    </source>
</evidence>
<protein>
    <submittedName>
        <fullName evidence="2">Uncharacterized protein</fullName>
    </submittedName>
</protein>